<evidence type="ECO:0000259" key="1">
    <source>
        <dbReference type="Pfam" id="PF02739"/>
    </source>
</evidence>
<organism evidence="2">
    <name type="scientific">marine metagenome</name>
    <dbReference type="NCBI Taxonomy" id="408172"/>
    <lineage>
        <taxon>unclassified sequences</taxon>
        <taxon>metagenomes</taxon>
        <taxon>ecological metagenomes</taxon>
    </lineage>
</organism>
<protein>
    <recommendedName>
        <fullName evidence="1">5'-3' exonuclease alpha-helical arch N-terminal domain-containing protein</fullName>
    </recommendedName>
</protein>
<dbReference type="GO" id="GO:0017108">
    <property type="term" value="F:5'-flap endonuclease activity"/>
    <property type="evidence" value="ECO:0007669"/>
    <property type="project" value="InterPro"/>
</dbReference>
<feature type="non-terminal residue" evidence="2">
    <location>
        <position position="193"/>
    </location>
</feature>
<reference evidence="2" key="1">
    <citation type="submission" date="2018-05" db="EMBL/GenBank/DDBJ databases">
        <authorList>
            <person name="Lanie J.A."/>
            <person name="Ng W.-L."/>
            <person name="Kazmierczak K.M."/>
            <person name="Andrzejewski T.M."/>
            <person name="Davidsen T.M."/>
            <person name="Wayne K.J."/>
            <person name="Tettelin H."/>
            <person name="Glass J.I."/>
            <person name="Rusch D."/>
            <person name="Podicherti R."/>
            <person name="Tsui H.-C.T."/>
            <person name="Winkler M.E."/>
        </authorList>
    </citation>
    <scope>NUCLEOTIDE SEQUENCE</scope>
</reference>
<dbReference type="InterPro" id="IPR029060">
    <property type="entry name" value="PIN-like_dom_sf"/>
</dbReference>
<dbReference type="GO" id="GO:0033567">
    <property type="term" value="P:DNA replication, Okazaki fragment processing"/>
    <property type="evidence" value="ECO:0007669"/>
    <property type="project" value="InterPro"/>
</dbReference>
<dbReference type="InterPro" id="IPR020046">
    <property type="entry name" value="5-3_exonucl_a-hlix_arch_N"/>
</dbReference>
<dbReference type="EMBL" id="UINC01003289">
    <property type="protein sequence ID" value="SVA05017.1"/>
    <property type="molecule type" value="Genomic_DNA"/>
</dbReference>
<dbReference type="Pfam" id="PF02739">
    <property type="entry name" value="5_3_exonuc_N"/>
    <property type="match status" value="1"/>
</dbReference>
<accession>A0A381SRK8</accession>
<dbReference type="SUPFAM" id="SSF88723">
    <property type="entry name" value="PIN domain-like"/>
    <property type="match status" value="1"/>
</dbReference>
<proteinExistence type="predicted"/>
<dbReference type="PANTHER" id="PTHR42646:SF2">
    <property type="entry name" value="5'-3' EXONUCLEASE FAMILY PROTEIN"/>
    <property type="match status" value="1"/>
</dbReference>
<dbReference type="AlphaFoldDB" id="A0A381SRK8"/>
<feature type="non-terminal residue" evidence="2">
    <location>
        <position position="1"/>
    </location>
</feature>
<sequence>MFFRAKHVVRGDDLDTKVGMAMHIMFTSVNKVWRDFTGGHVVFCFEGRSWRKNEYEPYKRNRQEKRDALTSKEQKEDEYFFEKFGEFQTFLSEKSNCSVLQNKDCEADDMIARWIQLHPEDKHVIVSSDSDFFQLISDNVQIYNGITDTTITKEGYYDGKGKLSIDKKTGQPKEAPNPRWLLFEKCMRGDTSD</sequence>
<dbReference type="PANTHER" id="PTHR42646">
    <property type="entry name" value="FLAP ENDONUCLEASE XNI"/>
    <property type="match status" value="1"/>
</dbReference>
<evidence type="ECO:0000313" key="2">
    <source>
        <dbReference type="EMBL" id="SVA05017.1"/>
    </source>
</evidence>
<dbReference type="Gene3D" id="3.40.50.1010">
    <property type="entry name" value="5'-nuclease"/>
    <property type="match status" value="1"/>
</dbReference>
<name>A0A381SRK8_9ZZZZ</name>
<dbReference type="GO" id="GO:0003677">
    <property type="term" value="F:DNA binding"/>
    <property type="evidence" value="ECO:0007669"/>
    <property type="project" value="InterPro"/>
</dbReference>
<gene>
    <name evidence="2" type="ORF">METZ01_LOCUS57871</name>
</gene>
<dbReference type="InterPro" id="IPR038969">
    <property type="entry name" value="FEN"/>
</dbReference>
<feature type="domain" description="5'-3' exonuclease alpha-helical arch N-terminal" evidence="1">
    <location>
        <begin position="2"/>
        <end position="154"/>
    </location>
</feature>